<evidence type="ECO:0008006" key="3">
    <source>
        <dbReference type="Google" id="ProtNLM"/>
    </source>
</evidence>
<dbReference type="Pfam" id="PF04314">
    <property type="entry name" value="PCuAC"/>
    <property type="match status" value="1"/>
</dbReference>
<sequence length="148" mass="15610">MITKPCVGVLFVLCALATSASAAEQGCVTVEQGWARMPPNPTMPMTAGYGVIRNGCATAVTIIGARSASFGDVSLHETRIVDGVSRMRAVERLPLAPGERAVLKPGGLHLMLMDGRRVLEEGQPVWLQVQLEGGSEVSTALIVRKAAK</sequence>
<comment type="caution">
    <text evidence="2">The sequence shown here is derived from an EMBL/GenBank/DDBJ whole genome shotgun (WGS) entry which is preliminary data.</text>
</comment>
<protein>
    <recommendedName>
        <fullName evidence="3">Copper chaperone PCu(A)C</fullName>
    </recommendedName>
</protein>
<accession>A0AA39CV74</accession>
<organism evidence="2">
    <name type="scientific">Knufia peltigerae</name>
    <dbReference type="NCBI Taxonomy" id="1002370"/>
    <lineage>
        <taxon>Eukaryota</taxon>
        <taxon>Fungi</taxon>
        <taxon>Dikarya</taxon>
        <taxon>Ascomycota</taxon>
        <taxon>Pezizomycotina</taxon>
        <taxon>Eurotiomycetes</taxon>
        <taxon>Chaetothyriomycetidae</taxon>
        <taxon>Chaetothyriales</taxon>
        <taxon>Trichomeriaceae</taxon>
        <taxon>Knufia</taxon>
    </lineage>
</organism>
<dbReference type="AlphaFoldDB" id="A0AA39CV74"/>
<dbReference type="InterPro" id="IPR007410">
    <property type="entry name" value="LpqE-like"/>
</dbReference>
<name>A0AA39CV74_9EURO</name>
<dbReference type="InterPro" id="IPR036182">
    <property type="entry name" value="PCuAC_sf"/>
</dbReference>
<feature type="chain" id="PRO_5041203994" description="Copper chaperone PCu(A)C" evidence="1">
    <location>
        <begin position="23"/>
        <end position="148"/>
    </location>
</feature>
<reference evidence="2" key="1">
    <citation type="submission" date="2022-10" db="EMBL/GenBank/DDBJ databases">
        <title>Culturing micro-colonial fungi from biological soil crusts in the Mojave desert and describing Neophaeococcomyces mojavensis, and introducing the new genera and species Taxawa tesnikishii.</title>
        <authorList>
            <person name="Kurbessoian T."/>
            <person name="Stajich J.E."/>
        </authorList>
    </citation>
    <scope>NUCLEOTIDE SEQUENCE</scope>
    <source>
        <strain evidence="2">TK_35</strain>
    </source>
</reference>
<dbReference type="PANTHER" id="PTHR36302">
    <property type="entry name" value="BLR7088 PROTEIN"/>
    <property type="match status" value="1"/>
</dbReference>
<evidence type="ECO:0000313" key="2">
    <source>
        <dbReference type="EMBL" id="KAJ9626099.1"/>
    </source>
</evidence>
<evidence type="ECO:0000256" key="1">
    <source>
        <dbReference type="SAM" id="SignalP"/>
    </source>
</evidence>
<feature type="signal peptide" evidence="1">
    <location>
        <begin position="1"/>
        <end position="22"/>
    </location>
</feature>
<dbReference type="PANTHER" id="PTHR36302:SF1">
    <property type="entry name" value="COPPER CHAPERONE PCU(A)C"/>
    <property type="match status" value="1"/>
</dbReference>
<dbReference type="SUPFAM" id="SSF110087">
    <property type="entry name" value="DR1885-like metal-binding protein"/>
    <property type="match status" value="1"/>
</dbReference>
<dbReference type="Gene3D" id="2.60.40.1890">
    <property type="entry name" value="PCu(A)C copper chaperone"/>
    <property type="match status" value="1"/>
</dbReference>
<proteinExistence type="predicted"/>
<gene>
    <name evidence="2" type="ORF">H2204_010221</name>
</gene>
<keyword evidence="1" id="KW-0732">Signal</keyword>
<dbReference type="EMBL" id="JAPDRN010000084">
    <property type="protein sequence ID" value="KAJ9626099.1"/>
    <property type="molecule type" value="Genomic_DNA"/>
</dbReference>
<dbReference type="InterPro" id="IPR058248">
    <property type="entry name" value="Lxx211020-like"/>
</dbReference>